<dbReference type="InterPro" id="IPR036866">
    <property type="entry name" value="RibonucZ/Hydroxyglut_hydro"/>
</dbReference>
<evidence type="ECO:0000259" key="5">
    <source>
        <dbReference type="SMART" id="SM00849"/>
    </source>
</evidence>
<dbReference type="GO" id="GO:0016787">
    <property type="term" value="F:hydrolase activity"/>
    <property type="evidence" value="ECO:0007669"/>
    <property type="project" value="UniProtKB-KW"/>
</dbReference>
<dbReference type="GO" id="GO:0046872">
    <property type="term" value="F:metal ion binding"/>
    <property type="evidence" value="ECO:0007669"/>
    <property type="project" value="UniProtKB-KW"/>
</dbReference>
<reference evidence="6" key="1">
    <citation type="journal article" date="2014" name="Int. J. Syst. Evol. Microbiol.">
        <title>Complete genome of a new Firmicutes species belonging to the dominant human colonic microbiota ('Ruminococcus bicirculans') reveals two chromosomes and a selective capacity to utilize plant glucans.</title>
        <authorList>
            <consortium name="NISC Comparative Sequencing Program"/>
            <person name="Wegmann U."/>
            <person name="Louis P."/>
            <person name="Goesmann A."/>
            <person name="Henrissat B."/>
            <person name="Duncan S.H."/>
            <person name="Flint H.J."/>
        </authorList>
    </citation>
    <scope>NUCLEOTIDE SEQUENCE</scope>
    <source>
        <strain evidence="6">CGMCC 1.15287</strain>
    </source>
</reference>
<evidence type="ECO:0000313" key="8">
    <source>
        <dbReference type="Proteomes" id="UP000532273"/>
    </source>
</evidence>
<sequence length="332" mass="36882">MNRRTLLKSGCFVAAASLIPPTILGKTLAKKEISAGRQPAGFRKLKLGELDLFVLSDGYIRDTNVADYSPRADVARLKSILKNNFRPVEYIDMAMNILLVKTNDKLILFDSGMGIFADANTGKILKSLAEAGFSPSEITDIFISHAHPDHIGGLIGKNGTLIYPNAKHHLSKTEFDFWMRATEKDFQNSGLIKQLDFLKTLLPAIRNILTKIQSKISYYDYQKPLYGNFSFISAPGHTPGMTLVKITSGNDELLVVADLVHNDLILFPHPEWGFSGDTDLDIAIASRKKILNQLAETKTRIIGYHLPWPGLGYVKKTGDGLAWVQEVFYTPT</sequence>
<gene>
    <name evidence="6" type="ORF">GCM10007422_23740</name>
    <name evidence="7" type="ORF">GGQ60_001237</name>
</gene>
<keyword evidence="3 7" id="KW-0378">Hydrolase</keyword>
<evidence type="ECO:0000256" key="2">
    <source>
        <dbReference type="ARBA" id="ARBA00022723"/>
    </source>
</evidence>
<reference evidence="6" key="4">
    <citation type="submission" date="2024-05" db="EMBL/GenBank/DDBJ databases">
        <authorList>
            <person name="Sun Q."/>
            <person name="Zhou Y."/>
        </authorList>
    </citation>
    <scope>NUCLEOTIDE SEQUENCE</scope>
    <source>
        <strain evidence="6">CGMCC 1.15287</strain>
    </source>
</reference>
<keyword evidence="4" id="KW-0862">Zinc</keyword>
<keyword evidence="9" id="KW-1185">Reference proteome</keyword>
<dbReference type="Pfam" id="PF00753">
    <property type="entry name" value="Lactamase_B"/>
    <property type="match status" value="1"/>
</dbReference>
<protein>
    <submittedName>
        <fullName evidence="7">Glyoxylase-like metal-dependent hydrolase (Beta-lactamase superfamily II)</fullName>
    </submittedName>
    <submittedName>
        <fullName evidence="6">MBL fold metallo-hydrolase</fullName>
    </submittedName>
</protein>
<reference evidence="9" key="2">
    <citation type="journal article" date="2019" name="Int. J. Syst. Evol. Microbiol.">
        <title>The Global Catalogue of Microorganisms (GCM) 10K type strain sequencing project: providing services to taxonomists for standard genome sequencing and annotation.</title>
        <authorList>
            <consortium name="The Broad Institute Genomics Platform"/>
            <consortium name="The Broad Institute Genome Sequencing Center for Infectious Disease"/>
            <person name="Wu L."/>
            <person name="Ma J."/>
        </authorList>
    </citation>
    <scope>NUCLEOTIDE SEQUENCE [LARGE SCALE GENOMIC DNA]</scope>
    <source>
        <strain evidence="9">CGMCC 1.15287</strain>
    </source>
</reference>
<evidence type="ECO:0000313" key="7">
    <source>
        <dbReference type="EMBL" id="MBB4107277.1"/>
    </source>
</evidence>
<dbReference type="PANTHER" id="PTHR42978">
    <property type="entry name" value="QUORUM-QUENCHING LACTONASE YTNP-RELATED-RELATED"/>
    <property type="match status" value="1"/>
</dbReference>
<comment type="caution">
    <text evidence="7">The sequence shown here is derived from an EMBL/GenBank/DDBJ whole genome shotgun (WGS) entry which is preliminary data.</text>
</comment>
<keyword evidence="2" id="KW-0479">Metal-binding</keyword>
<dbReference type="PANTHER" id="PTHR42978:SF6">
    <property type="entry name" value="QUORUM-QUENCHING LACTONASE YTNP-RELATED"/>
    <property type="match status" value="1"/>
</dbReference>
<evidence type="ECO:0000256" key="4">
    <source>
        <dbReference type="ARBA" id="ARBA00022833"/>
    </source>
</evidence>
<organism evidence="7 8">
    <name type="scientific">Pedobacter zeae</name>
    <dbReference type="NCBI Taxonomy" id="1737356"/>
    <lineage>
        <taxon>Bacteria</taxon>
        <taxon>Pseudomonadati</taxon>
        <taxon>Bacteroidota</taxon>
        <taxon>Sphingobacteriia</taxon>
        <taxon>Sphingobacteriales</taxon>
        <taxon>Sphingobacteriaceae</taxon>
        <taxon>Pedobacter</taxon>
    </lineage>
</organism>
<dbReference type="Proteomes" id="UP000642938">
    <property type="component" value="Unassembled WGS sequence"/>
</dbReference>
<dbReference type="Gene3D" id="3.60.15.10">
    <property type="entry name" value="Ribonuclease Z/Hydroxyacylglutathione hydrolase-like"/>
    <property type="match status" value="1"/>
</dbReference>
<evidence type="ECO:0000313" key="9">
    <source>
        <dbReference type="Proteomes" id="UP000642938"/>
    </source>
</evidence>
<dbReference type="RefSeq" id="WP_183760863.1">
    <property type="nucleotide sequence ID" value="NZ_BMHZ01000002.1"/>
</dbReference>
<dbReference type="AlphaFoldDB" id="A0A7W6K8X7"/>
<dbReference type="EMBL" id="BMHZ01000002">
    <property type="protein sequence ID" value="GGH06834.1"/>
    <property type="molecule type" value="Genomic_DNA"/>
</dbReference>
<comment type="similarity">
    <text evidence="1">Belongs to the metallo-beta-lactamase superfamily.</text>
</comment>
<dbReference type="InterPro" id="IPR051013">
    <property type="entry name" value="MBL_superfamily_lactonases"/>
</dbReference>
<dbReference type="CDD" id="cd07720">
    <property type="entry name" value="OPHC2-like_MBL-fold"/>
    <property type="match status" value="1"/>
</dbReference>
<evidence type="ECO:0000256" key="3">
    <source>
        <dbReference type="ARBA" id="ARBA00022801"/>
    </source>
</evidence>
<reference evidence="7 8" key="3">
    <citation type="submission" date="2020-08" db="EMBL/GenBank/DDBJ databases">
        <title>Genomic Encyclopedia of Type Strains, Phase IV (KMG-IV): sequencing the most valuable type-strain genomes for metagenomic binning, comparative biology and taxonomic classification.</title>
        <authorList>
            <person name="Goeker M."/>
        </authorList>
    </citation>
    <scope>NUCLEOTIDE SEQUENCE [LARGE SCALE GENOMIC DNA]</scope>
    <source>
        <strain evidence="7 8">DSM 100774</strain>
    </source>
</reference>
<name>A0A7W6K8X7_9SPHI</name>
<feature type="domain" description="Metallo-beta-lactamase" evidence="5">
    <location>
        <begin position="94"/>
        <end position="305"/>
    </location>
</feature>
<dbReference type="SUPFAM" id="SSF56281">
    <property type="entry name" value="Metallo-hydrolase/oxidoreductase"/>
    <property type="match status" value="1"/>
</dbReference>
<dbReference type="SMART" id="SM00849">
    <property type="entry name" value="Lactamase_B"/>
    <property type="match status" value="1"/>
</dbReference>
<dbReference type="InterPro" id="IPR001279">
    <property type="entry name" value="Metallo-B-lactamas"/>
</dbReference>
<evidence type="ECO:0000313" key="6">
    <source>
        <dbReference type="EMBL" id="GGH06834.1"/>
    </source>
</evidence>
<dbReference type="EMBL" id="JACIEF010000001">
    <property type="protein sequence ID" value="MBB4107277.1"/>
    <property type="molecule type" value="Genomic_DNA"/>
</dbReference>
<evidence type="ECO:0000256" key="1">
    <source>
        <dbReference type="ARBA" id="ARBA00007749"/>
    </source>
</evidence>
<proteinExistence type="inferred from homology"/>
<dbReference type="Proteomes" id="UP000532273">
    <property type="component" value="Unassembled WGS sequence"/>
</dbReference>
<accession>A0A7W6K8X7</accession>